<dbReference type="Gene3D" id="3.40.50.620">
    <property type="entry name" value="HUPs"/>
    <property type="match status" value="1"/>
</dbReference>
<evidence type="ECO:0000256" key="1">
    <source>
        <dbReference type="ARBA" id="ARBA00002324"/>
    </source>
</evidence>
<reference evidence="13 14" key="1">
    <citation type="submission" date="2019-07" db="EMBL/GenBank/DDBJ databases">
        <title>Sulfurimonas paralvinellae sp. nov., a novel mesophilic, hydrogen- and sulfur-oxidizing chemolithoautotroph within the Epsilonproteo- bacteria isolated from a deep-sea hydrothermal vent polychaete nest, reclassification of Thiomicrospira denitrificans as Sulfurimonas denitrificans comb. nov. and emended description of the genus Sulfurimonas.</title>
        <authorList>
            <person name="Wang S."/>
            <person name="Jiang L."/>
            <person name="Shao Z."/>
        </authorList>
    </citation>
    <scope>NUCLEOTIDE SEQUENCE [LARGE SCALE GENOMIC DNA]</scope>
    <source>
        <strain evidence="13 14">GO25</strain>
    </source>
</reference>
<dbReference type="NCBIfam" id="TIGR00125">
    <property type="entry name" value="cyt_tran_rel"/>
    <property type="match status" value="1"/>
</dbReference>
<evidence type="ECO:0000256" key="4">
    <source>
        <dbReference type="ARBA" id="ARBA00022642"/>
    </source>
</evidence>
<evidence type="ECO:0000313" key="13">
    <source>
        <dbReference type="EMBL" id="QOP45114.1"/>
    </source>
</evidence>
<organism evidence="13 14">
    <name type="scientific">Sulfurimonas paralvinellae</name>
    <dbReference type="NCBI Taxonomy" id="317658"/>
    <lineage>
        <taxon>Bacteria</taxon>
        <taxon>Pseudomonadati</taxon>
        <taxon>Campylobacterota</taxon>
        <taxon>Epsilonproteobacteria</taxon>
        <taxon>Campylobacterales</taxon>
        <taxon>Sulfurimonadaceae</taxon>
        <taxon>Sulfurimonas</taxon>
    </lineage>
</organism>
<comment type="pathway">
    <text evidence="2 11">Cofactor biosynthesis; NAD(+) biosynthesis; deamido-NAD(+) from nicotinate D-ribonucleotide: step 1/1.</text>
</comment>
<dbReference type="NCBIfam" id="TIGR00482">
    <property type="entry name" value="nicotinate (nicotinamide) nucleotide adenylyltransferase"/>
    <property type="match status" value="1"/>
</dbReference>
<dbReference type="SUPFAM" id="SSF52374">
    <property type="entry name" value="Nucleotidylyl transferase"/>
    <property type="match status" value="1"/>
</dbReference>
<dbReference type="PANTHER" id="PTHR39321">
    <property type="entry name" value="NICOTINATE-NUCLEOTIDE ADENYLYLTRANSFERASE-RELATED"/>
    <property type="match status" value="1"/>
</dbReference>
<comment type="catalytic activity">
    <reaction evidence="10 11">
        <text>nicotinate beta-D-ribonucleotide + ATP + H(+) = deamido-NAD(+) + diphosphate</text>
        <dbReference type="Rhea" id="RHEA:22860"/>
        <dbReference type="ChEBI" id="CHEBI:15378"/>
        <dbReference type="ChEBI" id="CHEBI:30616"/>
        <dbReference type="ChEBI" id="CHEBI:33019"/>
        <dbReference type="ChEBI" id="CHEBI:57502"/>
        <dbReference type="ChEBI" id="CHEBI:58437"/>
        <dbReference type="EC" id="2.7.7.18"/>
    </reaction>
</comment>
<keyword evidence="14" id="KW-1185">Reference proteome</keyword>
<gene>
    <name evidence="11 13" type="primary">nadD</name>
    <name evidence="13" type="ORF">FM071_01910</name>
</gene>
<dbReference type="EMBL" id="CP041406">
    <property type="protein sequence ID" value="QOP45114.1"/>
    <property type="molecule type" value="Genomic_DNA"/>
</dbReference>
<dbReference type="CDD" id="cd02165">
    <property type="entry name" value="NMNAT"/>
    <property type="match status" value="1"/>
</dbReference>
<evidence type="ECO:0000256" key="9">
    <source>
        <dbReference type="ARBA" id="ARBA00023027"/>
    </source>
</evidence>
<evidence type="ECO:0000313" key="14">
    <source>
        <dbReference type="Proteomes" id="UP000593580"/>
    </source>
</evidence>
<evidence type="ECO:0000256" key="11">
    <source>
        <dbReference type="HAMAP-Rule" id="MF_00244"/>
    </source>
</evidence>
<dbReference type="GO" id="GO:0009435">
    <property type="term" value="P:NAD+ biosynthetic process"/>
    <property type="evidence" value="ECO:0007669"/>
    <property type="project" value="UniProtKB-UniRule"/>
</dbReference>
<keyword evidence="8 11" id="KW-0067">ATP-binding</keyword>
<dbReference type="GO" id="GO:0004515">
    <property type="term" value="F:nicotinate-nucleotide adenylyltransferase activity"/>
    <property type="evidence" value="ECO:0007669"/>
    <property type="project" value="UniProtKB-UniRule"/>
</dbReference>
<dbReference type="UniPathway" id="UPA00253">
    <property type="reaction ID" value="UER00332"/>
</dbReference>
<dbReference type="KEGG" id="spal:FM071_01910"/>
<protein>
    <recommendedName>
        <fullName evidence="11">Probable nicotinate-nucleotide adenylyltransferase</fullName>
        <ecNumber evidence="11">2.7.7.18</ecNumber>
    </recommendedName>
    <alternativeName>
        <fullName evidence="11">Deamido-NAD(+) diphosphorylase</fullName>
    </alternativeName>
    <alternativeName>
        <fullName evidence="11">Deamido-NAD(+) pyrophosphorylase</fullName>
    </alternativeName>
    <alternativeName>
        <fullName evidence="11">Nicotinate mononucleotide adenylyltransferase</fullName>
        <shortName evidence="11">NaMN adenylyltransferase</shortName>
    </alternativeName>
</protein>
<dbReference type="AlphaFoldDB" id="A0A7M1B5W6"/>
<comment type="similarity">
    <text evidence="3 11">Belongs to the NadD family.</text>
</comment>
<evidence type="ECO:0000256" key="7">
    <source>
        <dbReference type="ARBA" id="ARBA00022741"/>
    </source>
</evidence>
<evidence type="ECO:0000256" key="2">
    <source>
        <dbReference type="ARBA" id="ARBA00005019"/>
    </source>
</evidence>
<evidence type="ECO:0000256" key="3">
    <source>
        <dbReference type="ARBA" id="ARBA00009014"/>
    </source>
</evidence>
<evidence type="ECO:0000256" key="5">
    <source>
        <dbReference type="ARBA" id="ARBA00022679"/>
    </source>
</evidence>
<dbReference type="GO" id="GO:0005524">
    <property type="term" value="F:ATP binding"/>
    <property type="evidence" value="ECO:0007669"/>
    <property type="project" value="UniProtKB-KW"/>
</dbReference>
<comment type="function">
    <text evidence="1 11">Catalyzes the reversible adenylation of nicotinate mononucleotide (NaMN) to nicotinic acid adenine dinucleotide (NaAD).</text>
</comment>
<dbReference type="RefSeq" id="WP_193111359.1">
    <property type="nucleotide sequence ID" value="NZ_CP041406.1"/>
</dbReference>
<dbReference type="InterPro" id="IPR014729">
    <property type="entry name" value="Rossmann-like_a/b/a_fold"/>
</dbReference>
<dbReference type="HAMAP" id="MF_00244">
    <property type="entry name" value="NaMN_adenylyltr"/>
    <property type="match status" value="1"/>
</dbReference>
<dbReference type="InterPro" id="IPR005248">
    <property type="entry name" value="NadD/NMNAT"/>
</dbReference>
<feature type="domain" description="Cytidyltransferase-like" evidence="12">
    <location>
        <begin position="6"/>
        <end position="155"/>
    </location>
</feature>
<name>A0A7M1B5W6_9BACT</name>
<keyword evidence="4 11" id="KW-0662">Pyridine nucleotide biosynthesis</keyword>
<sequence length="182" mass="20881">MNGIALYGGSFDPPHLGHEAVVKALEKLDFIKKVIIMPTFLNPFKETFTAPAELRLKWLKCIFADDEKVQISSFEVEKKRKVPAVETVKAMLQKYDPIYFVIGADNLASLHKWYRYDELKELVTFIVASRNDIEIPPNFLKLQIGVDIASSDLRDNIDISKLPKKCAQEIAHYYKEHNAKQN</sequence>
<evidence type="ECO:0000259" key="12">
    <source>
        <dbReference type="Pfam" id="PF01467"/>
    </source>
</evidence>
<evidence type="ECO:0000256" key="8">
    <source>
        <dbReference type="ARBA" id="ARBA00022840"/>
    </source>
</evidence>
<dbReference type="Proteomes" id="UP000593580">
    <property type="component" value="Chromosome"/>
</dbReference>
<keyword evidence="9 11" id="KW-0520">NAD</keyword>
<keyword evidence="7 11" id="KW-0547">Nucleotide-binding</keyword>
<keyword evidence="5 11" id="KW-0808">Transferase</keyword>
<evidence type="ECO:0000256" key="10">
    <source>
        <dbReference type="ARBA" id="ARBA00048721"/>
    </source>
</evidence>
<evidence type="ECO:0000256" key="6">
    <source>
        <dbReference type="ARBA" id="ARBA00022695"/>
    </source>
</evidence>
<proteinExistence type="inferred from homology"/>
<keyword evidence="6 11" id="KW-0548">Nucleotidyltransferase</keyword>
<dbReference type="PANTHER" id="PTHR39321:SF3">
    <property type="entry name" value="PHOSPHOPANTETHEINE ADENYLYLTRANSFERASE"/>
    <property type="match status" value="1"/>
</dbReference>
<dbReference type="EC" id="2.7.7.18" evidence="11"/>
<dbReference type="Pfam" id="PF01467">
    <property type="entry name" value="CTP_transf_like"/>
    <property type="match status" value="1"/>
</dbReference>
<accession>A0A7M1B5W6</accession>
<dbReference type="InterPro" id="IPR004821">
    <property type="entry name" value="Cyt_trans-like"/>
</dbReference>